<reference evidence="2 3" key="1">
    <citation type="journal article" date="2019" name="Appl. Microbiol. Biotechnol.">
        <title>Genome sequence of Isaria javanica and comparative genome analysis insights into family S53 peptidase evolution in fungal entomopathogens.</title>
        <authorList>
            <person name="Lin R."/>
            <person name="Zhang X."/>
            <person name="Xin B."/>
            <person name="Zou M."/>
            <person name="Gao Y."/>
            <person name="Qin F."/>
            <person name="Hu Q."/>
            <person name="Xie B."/>
            <person name="Cheng X."/>
        </authorList>
    </citation>
    <scope>NUCLEOTIDE SEQUENCE [LARGE SCALE GENOMIC DNA]</scope>
    <source>
        <strain evidence="2 3">IJ1G</strain>
    </source>
</reference>
<dbReference type="EMBL" id="SPUK01000017">
    <property type="protein sequence ID" value="TQV91809.1"/>
    <property type="molecule type" value="Genomic_DNA"/>
</dbReference>
<sequence length="148" mass="16593">MWREWAAILLLTLASDHVAGGSQGNVQAATGNPCVFLIRILRVWWRAAGAKKQFERYWVGRVFGRHSSRLKFEELDVLSSSRVRGSFLVDICLREPMKPRHPKPDLDSAAAVMLLQHGRVKRMPTLVGKIELAFLRASLLGMICAPEG</sequence>
<feature type="signal peptide" evidence="1">
    <location>
        <begin position="1"/>
        <end position="20"/>
    </location>
</feature>
<evidence type="ECO:0000256" key="1">
    <source>
        <dbReference type="SAM" id="SignalP"/>
    </source>
</evidence>
<protein>
    <recommendedName>
        <fullName evidence="4">Secreted protein</fullName>
    </recommendedName>
</protein>
<comment type="caution">
    <text evidence="2">The sequence shown here is derived from an EMBL/GenBank/DDBJ whole genome shotgun (WGS) entry which is preliminary data.</text>
</comment>
<keyword evidence="1" id="KW-0732">Signal</keyword>
<evidence type="ECO:0000313" key="2">
    <source>
        <dbReference type="EMBL" id="TQV91809.1"/>
    </source>
</evidence>
<proteinExistence type="predicted"/>
<gene>
    <name evidence="2" type="ORF">IF1G_09394</name>
</gene>
<evidence type="ECO:0008006" key="4">
    <source>
        <dbReference type="Google" id="ProtNLM"/>
    </source>
</evidence>
<dbReference type="AlphaFoldDB" id="A0A545UQS1"/>
<organism evidence="2 3">
    <name type="scientific">Cordyceps javanica</name>
    <dbReference type="NCBI Taxonomy" id="43265"/>
    <lineage>
        <taxon>Eukaryota</taxon>
        <taxon>Fungi</taxon>
        <taxon>Dikarya</taxon>
        <taxon>Ascomycota</taxon>
        <taxon>Pezizomycotina</taxon>
        <taxon>Sordariomycetes</taxon>
        <taxon>Hypocreomycetidae</taxon>
        <taxon>Hypocreales</taxon>
        <taxon>Cordycipitaceae</taxon>
        <taxon>Cordyceps</taxon>
    </lineage>
</organism>
<dbReference type="Proteomes" id="UP000315783">
    <property type="component" value="Unassembled WGS sequence"/>
</dbReference>
<feature type="chain" id="PRO_5021921285" description="Secreted protein" evidence="1">
    <location>
        <begin position="21"/>
        <end position="148"/>
    </location>
</feature>
<evidence type="ECO:0000313" key="3">
    <source>
        <dbReference type="Proteomes" id="UP000315783"/>
    </source>
</evidence>
<name>A0A545UQS1_9HYPO</name>
<accession>A0A545UQS1</accession>
<keyword evidence="3" id="KW-1185">Reference proteome</keyword>